<dbReference type="PROSITE" id="PS51009">
    <property type="entry name" value="CYTCII"/>
    <property type="match status" value="1"/>
</dbReference>
<dbReference type="GO" id="GO:0005506">
    <property type="term" value="F:iron ion binding"/>
    <property type="evidence" value="ECO:0007669"/>
    <property type="project" value="InterPro"/>
</dbReference>
<dbReference type="SUPFAM" id="SSF47175">
    <property type="entry name" value="Cytochromes"/>
    <property type="match status" value="1"/>
</dbReference>
<reference evidence="2" key="1">
    <citation type="submission" date="2016-03" db="EMBL/GenBank/DDBJ databases">
        <authorList>
            <person name="Heylen K."/>
            <person name="De Vos P."/>
            <person name="Vekeman B."/>
        </authorList>
    </citation>
    <scope>NUCLEOTIDE SEQUENCE [LARGE SCALE GENOMIC DNA]</scope>
    <source>
        <strain evidence="2">R-45383</strain>
    </source>
</reference>
<protein>
    <recommendedName>
        <fullName evidence="3">Cytochrome C</fullName>
    </recommendedName>
</protein>
<dbReference type="EMBL" id="LUUK01000175">
    <property type="protein sequence ID" value="OAI17816.1"/>
    <property type="molecule type" value="Genomic_DNA"/>
</dbReference>
<dbReference type="GO" id="GO:0022900">
    <property type="term" value="P:electron transport chain"/>
    <property type="evidence" value="ECO:0007669"/>
    <property type="project" value="InterPro"/>
</dbReference>
<comment type="caution">
    <text evidence="1">The sequence shown here is derived from an EMBL/GenBank/DDBJ whole genome shotgun (WGS) entry which is preliminary data.</text>
</comment>
<proteinExistence type="predicted"/>
<evidence type="ECO:0000313" key="2">
    <source>
        <dbReference type="Proteomes" id="UP000077628"/>
    </source>
</evidence>
<dbReference type="Gene3D" id="1.20.120.10">
    <property type="entry name" value="Cytochrome c/b562"/>
    <property type="match status" value="1"/>
</dbReference>
<gene>
    <name evidence="1" type="ORF">A1355_06970</name>
</gene>
<dbReference type="Proteomes" id="UP000077628">
    <property type="component" value="Unassembled WGS sequence"/>
</dbReference>
<accession>A0A177NI73</accession>
<evidence type="ECO:0000313" key="1">
    <source>
        <dbReference type="EMBL" id="OAI17816.1"/>
    </source>
</evidence>
<dbReference type="InterPro" id="IPR002321">
    <property type="entry name" value="Cyt_c_II"/>
</dbReference>
<dbReference type="Pfam" id="PF01322">
    <property type="entry name" value="Cytochrom_C_2"/>
    <property type="match status" value="1"/>
</dbReference>
<organism evidence="1 2">
    <name type="scientific">Methylomonas koyamae</name>
    <dbReference type="NCBI Taxonomy" id="702114"/>
    <lineage>
        <taxon>Bacteria</taxon>
        <taxon>Pseudomonadati</taxon>
        <taxon>Pseudomonadota</taxon>
        <taxon>Gammaproteobacteria</taxon>
        <taxon>Methylococcales</taxon>
        <taxon>Methylococcaceae</taxon>
        <taxon>Methylomonas</taxon>
    </lineage>
</organism>
<dbReference type="InterPro" id="IPR010980">
    <property type="entry name" value="Cyt_c/b562"/>
</dbReference>
<keyword evidence="2" id="KW-1185">Reference proteome</keyword>
<dbReference type="GO" id="GO:0009055">
    <property type="term" value="F:electron transfer activity"/>
    <property type="evidence" value="ECO:0007669"/>
    <property type="project" value="InterPro"/>
</dbReference>
<name>A0A177NI73_9GAMM</name>
<dbReference type="STRING" id="702114.A1355_06970"/>
<evidence type="ECO:0008006" key="3">
    <source>
        <dbReference type="Google" id="ProtNLM"/>
    </source>
</evidence>
<dbReference type="AlphaFoldDB" id="A0A177NI73"/>
<sequence>MPFRIAGSGARLFWIFPMHHPLLPKMLQRPRAMGWAWLLVLLVGACDDSARQPPSAPPTAFVPVATLQDIMTSVIDPNIDFVWNSVSTVSTASGTEERRPQTDQDWLALRQHALIVAEAANLLLVENRPVAAANATTSSGDAELTPSAIKTLVAEHRDDFVTRGHEFQVAALGLIRAIDAKNADALEKAGGEVEHACEQCHSQFWYPGDNRPK</sequence>
<dbReference type="GO" id="GO:0020037">
    <property type="term" value="F:heme binding"/>
    <property type="evidence" value="ECO:0007669"/>
    <property type="project" value="InterPro"/>
</dbReference>